<keyword evidence="1" id="KW-0472">Membrane</keyword>
<accession>A0A0E9XR19</accession>
<protein>
    <submittedName>
        <fullName evidence="2">Uncharacterized protein</fullName>
    </submittedName>
</protein>
<keyword evidence="1" id="KW-1133">Transmembrane helix</keyword>
<feature type="transmembrane region" description="Helical" evidence="1">
    <location>
        <begin position="26"/>
        <end position="49"/>
    </location>
</feature>
<evidence type="ECO:0000313" key="2">
    <source>
        <dbReference type="EMBL" id="JAI05203.1"/>
    </source>
</evidence>
<name>A0A0E9XR19_ANGAN</name>
<keyword evidence="1" id="KW-0812">Transmembrane</keyword>
<sequence length="50" mass="5717">MVYCLSVTSQSTQSTMTAFNFTSSKWIIIYFRVPLVTCCLVIVTTVTHFF</sequence>
<reference evidence="2" key="2">
    <citation type="journal article" date="2015" name="Fish Shellfish Immunol.">
        <title>Early steps in the European eel (Anguilla anguilla)-Vibrio vulnificus interaction in the gills: Role of the RtxA13 toxin.</title>
        <authorList>
            <person name="Callol A."/>
            <person name="Pajuelo D."/>
            <person name="Ebbesson L."/>
            <person name="Teles M."/>
            <person name="MacKenzie S."/>
            <person name="Amaro C."/>
        </authorList>
    </citation>
    <scope>NUCLEOTIDE SEQUENCE</scope>
</reference>
<dbReference type="AlphaFoldDB" id="A0A0E9XR19"/>
<dbReference type="EMBL" id="GBXM01003375">
    <property type="protein sequence ID" value="JAI05203.1"/>
    <property type="molecule type" value="Transcribed_RNA"/>
</dbReference>
<proteinExistence type="predicted"/>
<evidence type="ECO:0000256" key="1">
    <source>
        <dbReference type="SAM" id="Phobius"/>
    </source>
</evidence>
<organism evidence="2">
    <name type="scientific">Anguilla anguilla</name>
    <name type="common">European freshwater eel</name>
    <name type="synonym">Muraena anguilla</name>
    <dbReference type="NCBI Taxonomy" id="7936"/>
    <lineage>
        <taxon>Eukaryota</taxon>
        <taxon>Metazoa</taxon>
        <taxon>Chordata</taxon>
        <taxon>Craniata</taxon>
        <taxon>Vertebrata</taxon>
        <taxon>Euteleostomi</taxon>
        <taxon>Actinopterygii</taxon>
        <taxon>Neopterygii</taxon>
        <taxon>Teleostei</taxon>
        <taxon>Anguilliformes</taxon>
        <taxon>Anguillidae</taxon>
        <taxon>Anguilla</taxon>
    </lineage>
</organism>
<reference evidence="2" key="1">
    <citation type="submission" date="2014-11" db="EMBL/GenBank/DDBJ databases">
        <authorList>
            <person name="Amaro Gonzalez C."/>
        </authorList>
    </citation>
    <scope>NUCLEOTIDE SEQUENCE</scope>
</reference>